<sequence length="255" mass="26889">MRWDRRRAPHSCAARGFGRARPGRAVGGSGAWRSRQPRQVWFGQQGAGIARRPGTAGPGSQAQRGGRQQLLGQVGAGLPLRLGGFGERQGIAGRVACHGSAIRVGGIGGAGRSGGYGRGFGGGHHRVRECSRPARQGQEGQHHDQQEQPQGAHEQGTAYSVEVEGILQDAAGGGRRRGGGSTPTVAAASPPPAGCGRLAYTIVNPVVVTGYGKEQAYAYRRTVTIQRLRCRDHPLLRARRAARRAPARGQRLSPL</sequence>
<organism evidence="2 3">
    <name type="scientific">Cupriavidus neocaledonicus</name>
    <dbReference type="NCBI Taxonomy" id="1040979"/>
    <lineage>
        <taxon>Bacteria</taxon>
        <taxon>Pseudomonadati</taxon>
        <taxon>Pseudomonadota</taxon>
        <taxon>Betaproteobacteria</taxon>
        <taxon>Burkholderiales</taxon>
        <taxon>Burkholderiaceae</taxon>
        <taxon>Cupriavidus</taxon>
    </lineage>
</organism>
<gene>
    <name evidence="2" type="ORF">CBM2607_20487</name>
</gene>
<name>A0A375HDM0_9BURK</name>
<dbReference type="Proteomes" id="UP000255168">
    <property type="component" value="Chromosome I"/>
</dbReference>
<feature type="region of interest" description="Disordered" evidence="1">
    <location>
        <begin position="1"/>
        <end position="32"/>
    </location>
</feature>
<dbReference type="AlphaFoldDB" id="A0A375HDM0"/>
<dbReference type="EMBL" id="LT984806">
    <property type="protein sequence ID" value="SPD48493.1"/>
    <property type="molecule type" value="Genomic_DNA"/>
</dbReference>
<feature type="compositionally biased region" description="Low complexity" evidence="1">
    <location>
        <begin position="13"/>
        <end position="24"/>
    </location>
</feature>
<evidence type="ECO:0000256" key="1">
    <source>
        <dbReference type="SAM" id="MobiDB-lite"/>
    </source>
</evidence>
<reference evidence="2 3" key="1">
    <citation type="submission" date="2018-01" db="EMBL/GenBank/DDBJ databases">
        <authorList>
            <person name="Clerissi C."/>
        </authorList>
    </citation>
    <scope>NUCLEOTIDE SEQUENCE [LARGE SCALE GENOMIC DNA]</scope>
    <source>
        <strain evidence="2">Cupriavidus taiwanensis STM 6160</strain>
    </source>
</reference>
<evidence type="ECO:0000313" key="3">
    <source>
        <dbReference type="Proteomes" id="UP000255168"/>
    </source>
</evidence>
<feature type="region of interest" description="Disordered" evidence="1">
    <location>
        <begin position="170"/>
        <end position="189"/>
    </location>
</feature>
<feature type="region of interest" description="Disordered" evidence="1">
    <location>
        <begin position="119"/>
        <end position="156"/>
    </location>
</feature>
<proteinExistence type="predicted"/>
<protein>
    <submittedName>
        <fullName evidence="2">Uncharacterized protein</fullName>
    </submittedName>
</protein>
<evidence type="ECO:0000313" key="2">
    <source>
        <dbReference type="EMBL" id="SPD48493.1"/>
    </source>
</evidence>
<accession>A0A375HDM0</accession>